<evidence type="ECO:0000313" key="3">
    <source>
        <dbReference type="Proteomes" id="UP000647491"/>
    </source>
</evidence>
<dbReference type="SUPFAM" id="SSF81301">
    <property type="entry name" value="Nucleotidyltransferase"/>
    <property type="match status" value="1"/>
</dbReference>
<protein>
    <submittedName>
        <fullName evidence="2">Nucleotidyltransferase domain-containing protein</fullName>
    </submittedName>
</protein>
<keyword evidence="3" id="KW-1185">Reference proteome</keyword>
<comment type="caution">
    <text evidence="2">The sequence shown here is derived from an EMBL/GenBank/DDBJ whole genome shotgun (WGS) entry which is preliminary data.</text>
</comment>
<proteinExistence type="predicted"/>
<dbReference type="RefSeq" id="WP_022272173.1">
    <property type="nucleotide sequence ID" value="NZ_JACRTJ010000007.1"/>
</dbReference>
<dbReference type="Gene3D" id="3.30.460.10">
    <property type="entry name" value="Beta Polymerase, domain 2"/>
    <property type="match status" value="1"/>
</dbReference>
<dbReference type="Pfam" id="PF18765">
    <property type="entry name" value="Polbeta"/>
    <property type="match status" value="1"/>
</dbReference>
<evidence type="ECO:0000313" key="2">
    <source>
        <dbReference type="EMBL" id="MBC8598213.1"/>
    </source>
</evidence>
<gene>
    <name evidence="2" type="ORF">H8708_03060</name>
</gene>
<accession>A0ABR7NQC8</accession>
<feature type="domain" description="Polymerase beta nucleotidyltransferase" evidence="1">
    <location>
        <begin position="8"/>
        <end position="89"/>
    </location>
</feature>
<name>A0ABR7NQC8_9FIRM</name>
<sequence length="90" mass="10270">MTVAEILQEIVKIGRRYQAREVVLFGSRAKGTAAERSDIDIAISGCRDFDRCRDEIDDIPTLYSIDVVNMDTCANELLMEDIRKYGRKIL</sequence>
<evidence type="ECO:0000259" key="1">
    <source>
        <dbReference type="Pfam" id="PF18765"/>
    </source>
</evidence>
<dbReference type="Proteomes" id="UP000647491">
    <property type="component" value="Unassembled WGS sequence"/>
</dbReference>
<reference evidence="2 3" key="1">
    <citation type="submission" date="2020-08" db="EMBL/GenBank/DDBJ databases">
        <title>Genome public.</title>
        <authorList>
            <person name="Liu C."/>
            <person name="Sun Q."/>
        </authorList>
    </citation>
    <scope>NUCLEOTIDE SEQUENCE [LARGE SCALE GENOMIC DNA]</scope>
    <source>
        <strain evidence="2 3">BX10</strain>
    </source>
</reference>
<dbReference type="CDD" id="cd05403">
    <property type="entry name" value="NT_KNTase_like"/>
    <property type="match status" value="1"/>
</dbReference>
<dbReference type="InterPro" id="IPR041633">
    <property type="entry name" value="Polbeta"/>
</dbReference>
<dbReference type="EMBL" id="JACRTJ010000007">
    <property type="protein sequence ID" value="MBC8598213.1"/>
    <property type="molecule type" value="Genomic_DNA"/>
</dbReference>
<dbReference type="InterPro" id="IPR043519">
    <property type="entry name" value="NT_sf"/>
</dbReference>
<organism evidence="2 3">
    <name type="scientific">Enterocloster hominis</name>
    <name type="common">ex Liu et al. 2021</name>
    <dbReference type="NCBI Taxonomy" id="2763663"/>
    <lineage>
        <taxon>Bacteria</taxon>
        <taxon>Bacillati</taxon>
        <taxon>Bacillota</taxon>
        <taxon>Clostridia</taxon>
        <taxon>Lachnospirales</taxon>
        <taxon>Lachnospiraceae</taxon>
        <taxon>Enterocloster</taxon>
    </lineage>
</organism>